<accession>A0ACB7S122</accession>
<sequence length="451" mass="51123">MQRWRFWQLERCSRHPSRIQVHYRSGEEDDDDLQRYLPLCLVVTCLLLLIVIFIVVNMVTDSSDDSDGADAKRDVYKKGGGNSDEAMAESAPEQAPKPSSTHVQTPTQSAASYAERENPTRPLTCVYGEKLTSAQRFPEDGLCDFALYSSLFNYDIHTHYKALLTLWSDRIFHYGVIDIYPYLSYVNDQRNLELKIKKFWPNLQFAVDHLKSVITPQQPSYSFFGLAASSESWMKEIERLTRNVYEINYIIFRGDYFPFNDDVPSTCITTGPTHVNGFLSLLGYSLESAHHYAELIQGSKVNATPSISVTAAGLYALTSVSGTTGELAGEVCGSLPLANRSRGITEFCQNPDYRIHYDSKHNVVFLAAHSIFSSYSLGYDNKESLRYKLCSLKANYTTVHYGIAVFGLDLADWENKCGSGNYSRLRFVRDLLNYFRFHFFSPGDMTGCLKL</sequence>
<gene>
    <name evidence="1" type="ORF">HPB50_008221</name>
</gene>
<name>A0ACB7S122_HYAAI</name>
<evidence type="ECO:0000313" key="2">
    <source>
        <dbReference type="Proteomes" id="UP000821845"/>
    </source>
</evidence>
<comment type="caution">
    <text evidence="1">The sequence shown here is derived from an EMBL/GenBank/DDBJ whole genome shotgun (WGS) entry which is preliminary data.</text>
</comment>
<dbReference type="Proteomes" id="UP000821845">
    <property type="component" value="Chromosome 6"/>
</dbReference>
<proteinExistence type="predicted"/>
<reference evidence="1" key="1">
    <citation type="submission" date="2020-05" db="EMBL/GenBank/DDBJ databases">
        <title>Large-scale comparative analyses of tick genomes elucidate their genetic diversity and vector capacities.</title>
        <authorList>
            <person name="Jia N."/>
            <person name="Wang J."/>
            <person name="Shi W."/>
            <person name="Du L."/>
            <person name="Sun Y."/>
            <person name="Zhan W."/>
            <person name="Jiang J."/>
            <person name="Wang Q."/>
            <person name="Zhang B."/>
            <person name="Ji P."/>
            <person name="Sakyi L.B."/>
            <person name="Cui X."/>
            <person name="Yuan T."/>
            <person name="Jiang B."/>
            <person name="Yang W."/>
            <person name="Lam T.T.-Y."/>
            <person name="Chang Q."/>
            <person name="Ding S."/>
            <person name="Wang X."/>
            <person name="Zhu J."/>
            <person name="Ruan X."/>
            <person name="Zhao L."/>
            <person name="Wei J."/>
            <person name="Que T."/>
            <person name="Du C."/>
            <person name="Cheng J."/>
            <person name="Dai P."/>
            <person name="Han X."/>
            <person name="Huang E."/>
            <person name="Gao Y."/>
            <person name="Liu J."/>
            <person name="Shao H."/>
            <person name="Ye R."/>
            <person name="Li L."/>
            <person name="Wei W."/>
            <person name="Wang X."/>
            <person name="Wang C."/>
            <person name="Yang T."/>
            <person name="Huo Q."/>
            <person name="Li W."/>
            <person name="Guo W."/>
            <person name="Chen H."/>
            <person name="Zhou L."/>
            <person name="Ni X."/>
            <person name="Tian J."/>
            <person name="Zhou Y."/>
            <person name="Sheng Y."/>
            <person name="Liu T."/>
            <person name="Pan Y."/>
            <person name="Xia L."/>
            <person name="Li J."/>
            <person name="Zhao F."/>
            <person name="Cao W."/>
        </authorList>
    </citation>
    <scope>NUCLEOTIDE SEQUENCE</scope>
    <source>
        <strain evidence="1">Hyas-2018</strain>
    </source>
</reference>
<organism evidence="1 2">
    <name type="scientific">Hyalomma asiaticum</name>
    <name type="common">Tick</name>
    <dbReference type="NCBI Taxonomy" id="266040"/>
    <lineage>
        <taxon>Eukaryota</taxon>
        <taxon>Metazoa</taxon>
        <taxon>Ecdysozoa</taxon>
        <taxon>Arthropoda</taxon>
        <taxon>Chelicerata</taxon>
        <taxon>Arachnida</taxon>
        <taxon>Acari</taxon>
        <taxon>Parasitiformes</taxon>
        <taxon>Ixodida</taxon>
        <taxon>Ixodoidea</taxon>
        <taxon>Ixodidae</taxon>
        <taxon>Hyalomminae</taxon>
        <taxon>Hyalomma</taxon>
    </lineage>
</organism>
<protein>
    <submittedName>
        <fullName evidence="1">Uncharacterized protein</fullName>
    </submittedName>
</protein>
<evidence type="ECO:0000313" key="1">
    <source>
        <dbReference type="EMBL" id="KAH6927762.1"/>
    </source>
</evidence>
<keyword evidence="2" id="KW-1185">Reference proteome</keyword>
<dbReference type="EMBL" id="CM023486">
    <property type="protein sequence ID" value="KAH6927762.1"/>
    <property type="molecule type" value="Genomic_DNA"/>
</dbReference>